<dbReference type="PANTHER" id="PTHR46585:SF1">
    <property type="entry name" value="CHROMO DOMAIN-CONTAINING PROTEIN"/>
    <property type="match status" value="1"/>
</dbReference>
<dbReference type="InterPro" id="IPR036397">
    <property type="entry name" value="RNaseH_sf"/>
</dbReference>
<dbReference type="PROSITE" id="PS50994">
    <property type="entry name" value="INTEGRASE"/>
    <property type="match status" value="1"/>
</dbReference>
<dbReference type="AlphaFoldDB" id="A0A1D2M8F9"/>
<dbReference type="GO" id="GO:0003676">
    <property type="term" value="F:nucleic acid binding"/>
    <property type="evidence" value="ECO:0007669"/>
    <property type="project" value="InterPro"/>
</dbReference>
<sequence>MDQDNEKILKSYFNPSSSGSFGGIDRLKQIHQTIPASKIKEALQTSSTYTKHKRVLHTFLRRKVNVHTSNYLWQADLIILNKYAKQNKNFKYLLTVIDVFSKKAYVAAIKNKTGLDVTDAFSTILKQANKKPTYLSSDLGKEFFNKTFKTFLDINKIELFAVHSDKKACVVERFNRTLMERIQKYFDHSGKTKYIDVLQDIVHSYNESLHRTIGMSPNSVDKYNEMDVWLNTNKDTYNRKWKKPTNVSEGDFVRLKLPKATFQKGYAASYSNTIYRVEKILNTKPTTYKLVDTDGDSLLGSFYANELSKIFLPRRITLQGEYEVALLEISYPTELYTVVSEKDSKILINQDTIEISQTKSVYIPRKCYRSIEELIDTINEHVKDVCETVNVEKDSDGTIIVRSQHCEIVFSELIRDILGLRTDSVSYCDVYSKFSFNINQQHNFLNEAALRLIKDQYFCYFTFEKNGSVMSSKEILEETHKFNHPSSIIVSGASMSGKTFFTKKLLENVNILFNPVPTRIIVSYGENQEQYHGTGSNIKYVKGLDFDLENVENEPTLLIIDDQMTKCANHSKIQDFVYIGVHHRNQSVVFYNTKLISSGKTLS</sequence>
<dbReference type="EMBL" id="LJIJ01002790">
    <property type="protein sequence ID" value="ODM89229.1"/>
    <property type="molecule type" value="Genomic_DNA"/>
</dbReference>
<dbReference type="Proteomes" id="UP000094527">
    <property type="component" value="Unassembled WGS sequence"/>
</dbReference>
<dbReference type="STRING" id="48709.A0A1D2M8F9"/>
<organism evidence="2 3">
    <name type="scientific">Orchesella cincta</name>
    <name type="common">Springtail</name>
    <name type="synonym">Podura cincta</name>
    <dbReference type="NCBI Taxonomy" id="48709"/>
    <lineage>
        <taxon>Eukaryota</taxon>
        <taxon>Metazoa</taxon>
        <taxon>Ecdysozoa</taxon>
        <taxon>Arthropoda</taxon>
        <taxon>Hexapoda</taxon>
        <taxon>Collembola</taxon>
        <taxon>Entomobryomorpha</taxon>
        <taxon>Entomobryoidea</taxon>
        <taxon>Orchesellidae</taxon>
        <taxon>Orchesellinae</taxon>
        <taxon>Orchesella</taxon>
    </lineage>
</organism>
<reference evidence="2 3" key="1">
    <citation type="journal article" date="2016" name="Genome Biol. Evol.">
        <title>Gene Family Evolution Reflects Adaptation to Soil Environmental Stressors in the Genome of the Collembolan Orchesella cincta.</title>
        <authorList>
            <person name="Faddeeva-Vakhrusheva A."/>
            <person name="Derks M.F."/>
            <person name="Anvar S.Y."/>
            <person name="Agamennone V."/>
            <person name="Suring W."/>
            <person name="Smit S."/>
            <person name="van Straalen N.M."/>
            <person name="Roelofs D."/>
        </authorList>
    </citation>
    <scope>NUCLEOTIDE SEQUENCE [LARGE SCALE GENOMIC DNA]</scope>
    <source>
        <tissue evidence="2">Mixed pool</tissue>
    </source>
</reference>
<comment type="caution">
    <text evidence="2">The sequence shown here is derived from an EMBL/GenBank/DDBJ whole genome shotgun (WGS) entry which is preliminary data.</text>
</comment>
<protein>
    <submittedName>
        <fullName evidence="2">Uncharacterized transposon-derived protein F54H12.3</fullName>
    </submittedName>
</protein>
<dbReference type="GO" id="GO:0015074">
    <property type="term" value="P:DNA integration"/>
    <property type="evidence" value="ECO:0007669"/>
    <property type="project" value="InterPro"/>
</dbReference>
<dbReference type="InterPro" id="IPR012337">
    <property type="entry name" value="RNaseH-like_sf"/>
</dbReference>
<evidence type="ECO:0000259" key="1">
    <source>
        <dbReference type="PROSITE" id="PS50994"/>
    </source>
</evidence>
<feature type="domain" description="Integrase catalytic" evidence="1">
    <location>
        <begin position="65"/>
        <end position="225"/>
    </location>
</feature>
<accession>A0A1D2M8F9</accession>
<dbReference type="InterPro" id="IPR001584">
    <property type="entry name" value="Integrase_cat-core"/>
</dbReference>
<dbReference type="OrthoDB" id="6343797at2759"/>
<evidence type="ECO:0000313" key="3">
    <source>
        <dbReference type="Proteomes" id="UP000094527"/>
    </source>
</evidence>
<proteinExistence type="predicted"/>
<gene>
    <name evidence="2" type="ORF">Ocin01_17453</name>
</gene>
<dbReference type="PANTHER" id="PTHR46585">
    <property type="entry name" value="INTEGRASE CORE DOMAIN CONTAINING PROTEIN"/>
    <property type="match status" value="1"/>
</dbReference>
<evidence type="ECO:0000313" key="2">
    <source>
        <dbReference type="EMBL" id="ODM89229.1"/>
    </source>
</evidence>
<dbReference type="Pfam" id="PF00665">
    <property type="entry name" value="rve"/>
    <property type="match status" value="1"/>
</dbReference>
<dbReference type="Gene3D" id="3.30.420.10">
    <property type="entry name" value="Ribonuclease H-like superfamily/Ribonuclease H"/>
    <property type="match status" value="1"/>
</dbReference>
<name>A0A1D2M8F9_ORCCI</name>
<keyword evidence="3" id="KW-1185">Reference proteome</keyword>
<dbReference type="SUPFAM" id="SSF53098">
    <property type="entry name" value="Ribonuclease H-like"/>
    <property type="match status" value="1"/>
</dbReference>